<feature type="compositionally biased region" description="Basic and acidic residues" evidence="1">
    <location>
        <begin position="162"/>
        <end position="173"/>
    </location>
</feature>
<feature type="compositionally biased region" description="Basic and acidic residues" evidence="1">
    <location>
        <begin position="1"/>
        <end position="14"/>
    </location>
</feature>
<gene>
    <name evidence="2" type="ORF">XAT740_LOCUS40351</name>
</gene>
<feature type="compositionally biased region" description="Basic and acidic residues" evidence="1">
    <location>
        <begin position="241"/>
        <end position="255"/>
    </location>
</feature>
<evidence type="ECO:0000313" key="2">
    <source>
        <dbReference type="EMBL" id="CAF1513424.1"/>
    </source>
</evidence>
<feature type="region of interest" description="Disordered" evidence="1">
    <location>
        <begin position="153"/>
        <end position="177"/>
    </location>
</feature>
<comment type="caution">
    <text evidence="2">The sequence shown here is derived from an EMBL/GenBank/DDBJ whole genome shotgun (WGS) entry which is preliminary data.</text>
</comment>
<accession>A0A815TV62</accession>
<feature type="region of interest" description="Disordered" evidence="1">
    <location>
        <begin position="1"/>
        <end position="62"/>
    </location>
</feature>
<evidence type="ECO:0000313" key="3">
    <source>
        <dbReference type="Proteomes" id="UP000663828"/>
    </source>
</evidence>
<dbReference type="AlphaFoldDB" id="A0A815TV62"/>
<name>A0A815TV62_ADIRI</name>
<sequence>MQESEREISHETISRKTQAVSFDFTEDDDMNIDIKSSTDSEETLEDFTSNGKNNKQKGHTVDASAFKTKREVIPRAVYDYASMVHQNRFDEDVSAVLGSSDPPAGFGNLHPPIHYLRQQRPFPLDPLPVWRGYNGNIYFSPIQVQSLHNDQSLSHVKSQLGKKTDNKQSDRTHLPTYKNRKVGEENTNITTNHEVVQQLFNPSTQDDNAEDQEPTKQPWLSIFTTSLTRSKPVWKPGQLPTDDRNEEKSSKDKRQILPNIRPIPKPKLIHRGLAYKESKNRANFTNQIKSDTSQQAFNLNESHSQKPSHPIQVRQNHHQLSFTARTSNSTKDQASVDLREIRKRIIKGPTTTSFHTPAQYIPRLPSPIEHKPPLNPSIYLPGQVFNSSNLTGATSSVTPRHQFKHHATYTTPNLSQYFEVYPTNNNVNIA</sequence>
<organism evidence="2 3">
    <name type="scientific">Adineta ricciae</name>
    <name type="common">Rotifer</name>
    <dbReference type="NCBI Taxonomy" id="249248"/>
    <lineage>
        <taxon>Eukaryota</taxon>
        <taxon>Metazoa</taxon>
        <taxon>Spiralia</taxon>
        <taxon>Gnathifera</taxon>
        <taxon>Rotifera</taxon>
        <taxon>Eurotatoria</taxon>
        <taxon>Bdelloidea</taxon>
        <taxon>Adinetida</taxon>
        <taxon>Adinetidae</taxon>
        <taxon>Adineta</taxon>
    </lineage>
</organism>
<evidence type="ECO:0000256" key="1">
    <source>
        <dbReference type="SAM" id="MobiDB-lite"/>
    </source>
</evidence>
<dbReference type="Proteomes" id="UP000663828">
    <property type="component" value="Unassembled WGS sequence"/>
</dbReference>
<feature type="region of interest" description="Disordered" evidence="1">
    <location>
        <begin position="231"/>
        <end position="261"/>
    </location>
</feature>
<reference evidence="2" key="1">
    <citation type="submission" date="2021-02" db="EMBL/GenBank/DDBJ databases">
        <authorList>
            <person name="Nowell W R."/>
        </authorList>
    </citation>
    <scope>NUCLEOTIDE SEQUENCE</scope>
</reference>
<proteinExistence type="predicted"/>
<keyword evidence="3" id="KW-1185">Reference proteome</keyword>
<dbReference type="EMBL" id="CAJNOR010004581">
    <property type="protein sequence ID" value="CAF1513424.1"/>
    <property type="molecule type" value="Genomic_DNA"/>
</dbReference>
<protein>
    <submittedName>
        <fullName evidence="2">Uncharacterized protein</fullName>
    </submittedName>
</protein>